<dbReference type="EMBL" id="JACHXU010000002">
    <property type="protein sequence ID" value="MBB3205149.1"/>
    <property type="molecule type" value="Genomic_DNA"/>
</dbReference>
<keyword evidence="4" id="KW-1185">Reference proteome</keyword>
<organism evidence="3 4">
    <name type="scientific">Aporhodopirellula rubra</name>
    <dbReference type="NCBI Taxonomy" id="980271"/>
    <lineage>
        <taxon>Bacteria</taxon>
        <taxon>Pseudomonadati</taxon>
        <taxon>Planctomycetota</taxon>
        <taxon>Planctomycetia</taxon>
        <taxon>Pirellulales</taxon>
        <taxon>Pirellulaceae</taxon>
        <taxon>Aporhodopirellula</taxon>
    </lineage>
</organism>
<evidence type="ECO:0000313" key="3">
    <source>
        <dbReference type="EMBL" id="MBB3205149.1"/>
    </source>
</evidence>
<feature type="signal peptide" evidence="2">
    <location>
        <begin position="1"/>
        <end position="25"/>
    </location>
</feature>
<gene>
    <name evidence="3" type="ORF">FHS27_000916</name>
</gene>
<evidence type="ECO:0000256" key="1">
    <source>
        <dbReference type="SAM" id="MobiDB-lite"/>
    </source>
</evidence>
<sequence>MSQRQMRIQLLYLFLAIGCAAVLTAGCDAPVGDSEVDSLENIDTSYSDSMFDNGTSLEEYGLEGETPGKTWASPDGEPDSDVKPDQASDAPVKPTFQSNAGTGSSDENR</sequence>
<protein>
    <recommendedName>
        <fullName evidence="5">Secreted protein</fullName>
    </recommendedName>
</protein>
<dbReference type="Proteomes" id="UP000536179">
    <property type="component" value="Unassembled WGS sequence"/>
</dbReference>
<proteinExistence type="predicted"/>
<reference evidence="3 4" key="1">
    <citation type="submission" date="2020-08" db="EMBL/GenBank/DDBJ databases">
        <title>Genomic Encyclopedia of Type Strains, Phase III (KMG-III): the genomes of soil and plant-associated and newly described type strains.</title>
        <authorList>
            <person name="Whitman W."/>
        </authorList>
    </citation>
    <scope>NUCLEOTIDE SEQUENCE [LARGE SCALE GENOMIC DNA]</scope>
    <source>
        <strain evidence="3 4">CECT 8075</strain>
    </source>
</reference>
<accession>A0A7W5H4A5</accession>
<comment type="caution">
    <text evidence="3">The sequence shown here is derived from an EMBL/GenBank/DDBJ whole genome shotgun (WGS) entry which is preliminary data.</text>
</comment>
<name>A0A7W5H4A5_9BACT</name>
<feature type="chain" id="PRO_5030781171" description="Secreted protein" evidence="2">
    <location>
        <begin position="26"/>
        <end position="109"/>
    </location>
</feature>
<evidence type="ECO:0008006" key="5">
    <source>
        <dbReference type="Google" id="ProtNLM"/>
    </source>
</evidence>
<evidence type="ECO:0000313" key="4">
    <source>
        <dbReference type="Proteomes" id="UP000536179"/>
    </source>
</evidence>
<feature type="region of interest" description="Disordered" evidence="1">
    <location>
        <begin position="45"/>
        <end position="109"/>
    </location>
</feature>
<keyword evidence="2" id="KW-0732">Signal</keyword>
<dbReference type="AlphaFoldDB" id="A0A7W5H4A5"/>
<dbReference type="PROSITE" id="PS51257">
    <property type="entry name" value="PROKAR_LIPOPROTEIN"/>
    <property type="match status" value="1"/>
</dbReference>
<evidence type="ECO:0000256" key="2">
    <source>
        <dbReference type="SAM" id="SignalP"/>
    </source>
</evidence>
<feature type="compositionally biased region" description="Polar residues" evidence="1">
    <location>
        <begin position="95"/>
        <end position="109"/>
    </location>
</feature>
<feature type="compositionally biased region" description="Polar residues" evidence="1">
    <location>
        <begin position="45"/>
        <end position="56"/>
    </location>
</feature>
<dbReference type="RefSeq" id="WP_246419083.1">
    <property type="nucleotide sequence ID" value="NZ_JACHXU010000002.1"/>
</dbReference>